<proteinExistence type="predicted"/>
<protein>
    <recommendedName>
        <fullName evidence="3">Tail assembly chaperone E/41/14-like protein</fullName>
    </recommendedName>
</protein>
<sequence length="91" mass="10320">MTSANSVDTRVKDEFVYRVGEIDVRLPSLSYLKPGLVRRIRRLNDVDALYTLMELSLSAPVLSAVDDMDPDDYKEFLSAWRRHSGISLGES</sequence>
<reference evidence="1 2" key="1">
    <citation type="submission" date="2021-01" db="EMBL/GenBank/DDBJ databases">
        <title>WGS of actinomycetes isolated from Thailand.</title>
        <authorList>
            <person name="Thawai C."/>
        </authorList>
    </citation>
    <scope>NUCLEOTIDE SEQUENCE [LARGE SCALE GENOMIC DNA]</scope>
    <source>
        <strain evidence="1 2">LPG 2</strain>
    </source>
</reference>
<organism evidence="1 2">
    <name type="scientific">Nocardia acididurans</name>
    <dbReference type="NCBI Taxonomy" id="2802282"/>
    <lineage>
        <taxon>Bacteria</taxon>
        <taxon>Bacillati</taxon>
        <taxon>Actinomycetota</taxon>
        <taxon>Actinomycetes</taxon>
        <taxon>Mycobacteriales</taxon>
        <taxon>Nocardiaceae</taxon>
        <taxon>Nocardia</taxon>
    </lineage>
</organism>
<evidence type="ECO:0008006" key="3">
    <source>
        <dbReference type="Google" id="ProtNLM"/>
    </source>
</evidence>
<dbReference type="Proteomes" id="UP000602198">
    <property type="component" value="Unassembled WGS sequence"/>
</dbReference>
<name>A0ABS1LXB7_9NOCA</name>
<dbReference type="RefSeq" id="WP_201942248.1">
    <property type="nucleotide sequence ID" value="NZ_JAERRJ010000001.1"/>
</dbReference>
<dbReference type="EMBL" id="JAERRJ010000001">
    <property type="protein sequence ID" value="MBL1072958.1"/>
    <property type="molecule type" value="Genomic_DNA"/>
</dbReference>
<evidence type="ECO:0000313" key="2">
    <source>
        <dbReference type="Proteomes" id="UP000602198"/>
    </source>
</evidence>
<evidence type="ECO:0000313" key="1">
    <source>
        <dbReference type="EMBL" id="MBL1072958.1"/>
    </source>
</evidence>
<keyword evidence="2" id="KW-1185">Reference proteome</keyword>
<accession>A0ABS1LXB7</accession>
<comment type="caution">
    <text evidence="1">The sequence shown here is derived from an EMBL/GenBank/DDBJ whole genome shotgun (WGS) entry which is preliminary data.</text>
</comment>
<gene>
    <name evidence="1" type="ORF">JK358_00955</name>
</gene>